<organism evidence="2 3">
    <name type="scientific">Saccharicrinis carchari</name>
    <dbReference type="NCBI Taxonomy" id="1168039"/>
    <lineage>
        <taxon>Bacteria</taxon>
        <taxon>Pseudomonadati</taxon>
        <taxon>Bacteroidota</taxon>
        <taxon>Bacteroidia</taxon>
        <taxon>Marinilabiliales</taxon>
        <taxon>Marinilabiliaceae</taxon>
        <taxon>Saccharicrinis</taxon>
    </lineage>
</organism>
<keyword evidence="1" id="KW-0812">Transmembrane</keyword>
<accession>A0A521F9F5</accession>
<dbReference type="AlphaFoldDB" id="A0A521F9F5"/>
<feature type="transmembrane region" description="Helical" evidence="1">
    <location>
        <begin position="15"/>
        <end position="34"/>
    </location>
</feature>
<evidence type="ECO:0000313" key="2">
    <source>
        <dbReference type="EMBL" id="SMO92832.1"/>
    </source>
</evidence>
<keyword evidence="1" id="KW-0472">Membrane</keyword>
<feature type="transmembrane region" description="Helical" evidence="1">
    <location>
        <begin position="54"/>
        <end position="85"/>
    </location>
</feature>
<keyword evidence="3" id="KW-1185">Reference proteome</keyword>
<evidence type="ECO:0000313" key="3">
    <source>
        <dbReference type="Proteomes" id="UP000319040"/>
    </source>
</evidence>
<keyword evidence="1" id="KW-1133">Transmembrane helix</keyword>
<proteinExistence type="predicted"/>
<dbReference type="EMBL" id="FXTB01000017">
    <property type="protein sequence ID" value="SMO92832.1"/>
    <property type="molecule type" value="Genomic_DNA"/>
</dbReference>
<evidence type="ECO:0000256" key="1">
    <source>
        <dbReference type="SAM" id="Phobius"/>
    </source>
</evidence>
<gene>
    <name evidence="2" type="ORF">SAMN06265379_1176</name>
</gene>
<protein>
    <submittedName>
        <fullName evidence="2">Uncharacterized protein</fullName>
    </submittedName>
</protein>
<name>A0A521F9F5_SACCC</name>
<reference evidence="2 3" key="1">
    <citation type="submission" date="2017-05" db="EMBL/GenBank/DDBJ databases">
        <authorList>
            <person name="Varghese N."/>
            <person name="Submissions S."/>
        </authorList>
    </citation>
    <scope>NUCLEOTIDE SEQUENCE [LARGE SCALE GENOMIC DNA]</scope>
    <source>
        <strain evidence="2 3">DSM 27040</strain>
    </source>
</reference>
<sequence length="94" mass="10719">MDLTLQNSSQLKRTYKIIGFYIIGLLCLGLFIYMDNSQELDDFLKKADRVRTDWGFGFYSIVGLIKMASLISGVAIPLILTIMLIRQKLKKNAL</sequence>
<dbReference type="Proteomes" id="UP000319040">
    <property type="component" value="Unassembled WGS sequence"/>
</dbReference>